<evidence type="ECO:0000313" key="15">
    <source>
        <dbReference type="Proteomes" id="UP001165343"/>
    </source>
</evidence>
<dbReference type="SUPFAM" id="SSF56712">
    <property type="entry name" value="Prokaryotic type I DNA topoisomerase"/>
    <property type="match status" value="1"/>
</dbReference>
<dbReference type="InterPro" id="IPR003601">
    <property type="entry name" value="Topo_IA_2"/>
</dbReference>
<gene>
    <name evidence="10 14" type="primary">topA</name>
    <name evidence="14" type="ORF">LZ519_01000</name>
</gene>
<dbReference type="Pfam" id="PF13368">
    <property type="entry name" value="Toprim_C_rpt"/>
    <property type="match status" value="3"/>
</dbReference>
<evidence type="ECO:0000256" key="11">
    <source>
        <dbReference type="SAM" id="MobiDB-lite"/>
    </source>
</evidence>
<name>A0ABT0RCC2_9SPHN</name>
<feature type="site" description="Interaction with DNA" evidence="10">
    <location>
        <position position="484"/>
    </location>
</feature>
<dbReference type="InterPro" id="IPR034149">
    <property type="entry name" value="TOPRIM_TopoI"/>
</dbReference>
<dbReference type="InterPro" id="IPR013498">
    <property type="entry name" value="Topo_IA_Znf"/>
</dbReference>
<accession>A0ABT0RCC2</accession>
<evidence type="ECO:0000256" key="1">
    <source>
        <dbReference type="ARBA" id="ARBA00000213"/>
    </source>
</evidence>
<organism evidence="14 15">
    <name type="scientific">Sphingomonas anseongensis</name>
    <dbReference type="NCBI Taxonomy" id="2908207"/>
    <lineage>
        <taxon>Bacteria</taxon>
        <taxon>Pseudomonadati</taxon>
        <taxon>Pseudomonadota</taxon>
        <taxon>Alphaproteobacteria</taxon>
        <taxon>Sphingomonadales</taxon>
        <taxon>Sphingomonadaceae</taxon>
        <taxon>Sphingomonas</taxon>
    </lineage>
</organism>
<evidence type="ECO:0000256" key="10">
    <source>
        <dbReference type="HAMAP-Rule" id="MF_00952"/>
    </source>
</evidence>
<dbReference type="InterPro" id="IPR005733">
    <property type="entry name" value="TopoI_bac-type"/>
</dbReference>
<dbReference type="InterPro" id="IPR003602">
    <property type="entry name" value="Topo_IA_DNA-bd_dom"/>
</dbReference>
<evidence type="ECO:0000256" key="7">
    <source>
        <dbReference type="ARBA" id="ARBA00023029"/>
    </source>
</evidence>
<dbReference type="SMART" id="SM00493">
    <property type="entry name" value="TOPRIM"/>
    <property type="match status" value="1"/>
</dbReference>
<dbReference type="Gene3D" id="3.30.65.10">
    <property type="entry name" value="Bacterial Topoisomerase I, domain 1"/>
    <property type="match status" value="1"/>
</dbReference>
<evidence type="ECO:0000256" key="9">
    <source>
        <dbReference type="ARBA" id="ARBA00023235"/>
    </source>
</evidence>
<dbReference type="InterPro" id="IPR013497">
    <property type="entry name" value="Topo_IA_cen"/>
</dbReference>
<dbReference type="PROSITE" id="PS00396">
    <property type="entry name" value="TOPO_IA_1"/>
    <property type="match status" value="1"/>
</dbReference>
<feature type="region of interest" description="Disordered" evidence="11">
    <location>
        <begin position="804"/>
        <end position="824"/>
    </location>
</feature>
<keyword evidence="5" id="KW-0862">Zinc</keyword>
<sequence>MKLVVVESPAKAKTIEKYLGPGHRVLASYGHVRDLPAKDGSVDTDNGFAMEWQVSADRSKQLREITDEAKKADTLILATDPDREGEAISWHLAEVLRNKKALPATVQRVAFNAITKSAVTEAMAHPRELDVDLIDAYKARRALDYLVGFTLSPILWRKLPGAKSAGRVQSVALRLIVDREREIELFRPQEYWSVTASFEADGQGFTARLVEFDGQKIDRLTIGNQGDAERAKAAVEAGRFTVVSVETKPFSRNPPPPFTTSTLQQEAARKLGFAASHTMRVAQGLYEQGLITYMRTDGVDMAPEAISAARRAIADRYDAGYVPDKPRIYTTKAKNAQEAHEAIRPTDFSQRHAASGDHARLYELVYNRALASQMASARLERTTVELCDGAGRAALRATGQAVLFPGYLALYEEGRDEKAEDDESARMPVLREGDSPAKTGVEATQHFTQPPPRYSEASLVKRLEELGIGRPSTYASILQTLKDREYVRVEKARFVPEESGRLVTAFLERFFEKYVSYDYTAELEEELDDVSGGRLNWQKLLDEFWRDFRPKAGEVMEQKPSEITAALDEFLAPWLYPPREDGSDPRLCPQCGNGRLSLRGGKFGAFIACSNYPECKYTQKFGQAGGEGQAGDGPQDLGNGIELKSGRFGPYLERDGKRASVPKDVPLDTVTTDIAEQLLSLPREIGMHPESGKPIVASIGRYGPYLAHDGKYARLGSTAEVFETGMNAAVVKLAEAAAAAGARSGGAREPIAVLGAHPQSGKEIKVMAGRYGPYASDGTTHATLPKGTEPTSVALDQAVELIDARAAKGPAKKSRGGGRRKKKA</sequence>
<dbReference type="EMBL" id="JAMGBC010000001">
    <property type="protein sequence ID" value="MCL6677902.1"/>
    <property type="molecule type" value="Genomic_DNA"/>
</dbReference>
<keyword evidence="7 10" id="KW-0799">Topoisomerase</keyword>
<dbReference type="SUPFAM" id="SSF57783">
    <property type="entry name" value="Zinc beta-ribbon"/>
    <property type="match status" value="1"/>
</dbReference>
<dbReference type="GO" id="GO:0003917">
    <property type="term" value="F:DNA topoisomerase type I (single strand cut, ATP-independent) activity"/>
    <property type="evidence" value="ECO:0007669"/>
    <property type="project" value="UniProtKB-EC"/>
</dbReference>
<keyword evidence="6" id="KW-0460">Magnesium</keyword>
<dbReference type="InterPro" id="IPR013824">
    <property type="entry name" value="Topo_IA_cen_sub1"/>
</dbReference>
<dbReference type="SMART" id="SM00437">
    <property type="entry name" value="TOP1Ac"/>
    <property type="match status" value="1"/>
</dbReference>
<comment type="caution">
    <text evidence="10">Lacks conserved residue(s) required for the propagation of feature annotation.</text>
</comment>
<comment type="function">
    <text evidence="10">Releases the supercoiling and torsional tension of DNA, which is introduced during the DNA replication and transcription, by transiently cleaving and rejoining one strand of the DNA duplex. Introduces a single-strand break via transesterification at a target site in duplex DNA. The scissile phosphodiester is attacked by the catalytic tyrosine of the enzyme, resulting in the formation of a DNA-(5'-phosphotyrosyl)-enzyme intermediate and the expulsion of a 3'-OH DNA strand. The free DNA strand then undergoes passage around the unbroken strand, thus removing DNA supercoils. Finally, in the religation step, the DNA 3'-OH attacks the covalent intermediate to expel the active-site tyrosine and restore the DNA phosphodiester backbone.</text>
</comment>
<dbReference type="Pfam" id="PF01751">
    <property type="entry name" value="Toprim"/>
    <property type="match status" value="1"/>
</dbReference>
<feature type="site" description="Interaction with DNA" evidence="10">
    <location>
        <position position="31"/>
    </location>
</feature>
<dbReference type="InterPro" id="IPR000380">
    <property type="entry name" value="Topo_IA"/>
</dbReference>
<dbReference type="Pfam" id="PF01396">
    <property type="entry name" value="Zn_ribbon_Top1"/>
    <property type="match status" value="1"/>
</dbReference>
<dbReference type="PROSITE" id="PS50880">
    <property type="entry name" value="TOPRIM"/>
    <property type="match status" value="1"/>
</dbReference>
<feature type="region of interest" description="Disordered" evidence="11">
    <location>
        <begin position="431"/>
        <end position="452"/>
    </location>
</feature>
<dbReference type="SMART" id="SM00436">
    <property type="entry name" value="TOP1Bc"/>
    <property type="match status" value="1"/>
</dbReference>
<dbReference type="Proteomes" id="UP001165343">
    <property type="component" value="Unassembled WGS sequence"/>
</dbReference>
<evidence type="ECO:0000256" key="2">
    <source>
        <dbReference type="ARBA" id="ARBA00009446"/>
    </source>
</evidence>
<dbReference type="InterPro" id="IPR023406">
    <property type="entry name" value="Topo_IA_AS"/>
</dbReference>
<comment type="caution">
    <text evidence="14">The sequence shown here is derived from an EMBL/GenBank/DDBJ whole genome shotgun (WGS) entry which is preliminary data.</text>
</comment>
<evidence type="ECO:0000256" key="3">
    <source>
        <dbReference type="ARBA" id="ARBA00022723"/>
    </source>
</evidence>
<dbReference type="Gene3D" id="3.40.50.140">
    <property type="match status" value="1"/>
</dbReference>
<dbReference type="EC" id="5.6.2.1" evidence="10"/>
<evidence type="ECO:0000259" key="12">
    <source>
        <dbReference type="PROSITE" id="PS50880"/>
    </source>
</evidence>
<proteinExistence type="inferred from homology"/>
<dbReference type="Gene3D" id="1.10.290.10">
    <property type="entry name" value="Topoisomerase I, domain 4"/>
    <property type="match status" value="1"/>
</dbReference>
<keyword evidence="3" id="KW-0479">Metal-binding</keyword>
<dbReference type="InterPro" id="IPR028612">
    <property type="entry name" value="Topoisom_1_IA"/>
</dbReference>
<comment type="catalytic activity">
    <reaction evidence="1 10">
        <text>ATP-independent breakage of single-stranded DNA, followed by passage and rejoining.</text>
        <dbReference type="EC" id="5.6.2.1"/>
    </reaction>
</comment>
<dbReference type="InterPro" id="IPR013826">
    <property type="entry name" value="Topo_IA_cen_sub3"/>
</dbReference>
<dbReference type="Gene3D" id="2.70.20.10">
    <property type="entry name" value="Topoisomerase I, domain 3"/>
    <property type="match status" value="1"/>
</dbReference>
<feature type="active site" description="O-(5'-phospho-DNA)-tyrosine intermediate" evidence="10">
    <location>
        <position position="293"/>
    </location>
</feature>
<feature type="site" description="Interaction with DNA" evidence="10">
    <location>
        <position position="156"/>
    </location>
</feature>
<feature type="region of interest" description="Interaction with DNA" evidence="10">
    <location>
        <begin position="164"/>
        <end position="169"/>
    </location>
</feature>
<dbReference type="PRINTS" id="PR00417">
    <property type="entry name" value="PRTPISMRASEI"/>
</dbReference>
<feature type="site" description="Interaction with DNA" evidence="10">
    <location>
        <position position="144"/>
    </location>
</feature>
<keyword evidence="8 10" id="KW-0238">DNA-binding</keyword>
<feature type="site" description="Interaction with DNA" evidence="10">
    <location>
        <position position="295"/>
    </location>
</feature>
<dbReference type="HAMAP" id="MF_00952">
    <property type="entry name" value="Topoisom_1_prok"/>
    <property type="match status" value="1"/>
</dbReference>
<dbReference type="InterPro" id="IPR006171">
    <property type="entry name" value="TOPRIM_dom"/>
</dbReference>
<dbReference type="InterPro" id="IPR023405">
    <property type="entry name" value="Topo_IA_core_domain"/>
</dbReference>
<comment type="subunit">
    <text evidence="10">Monomer.</text>
</comment>
<dbReference type="PANTHER" id="PTHR42785:SF1">
    <property type="entry name" value="DNA TOPOISOMERASE"/>
    <property type="match status" value="1"/>
</dbReference>
<protein>
    <recommendedName>
        <fullName evidence="10">DNA topoisomerase 1</fullName>
        <ecNumber evidence="10">5.6.2.1</ecNumber>
    </recommendedName>
    <alternativeName>
        <fullName evidence="10">DNA topoisomerase I</fullName>
    </alternativeName>
</protein>
<evidence type="ECO:0000313" key="14">
    <source>
        <dbReference type="EMBL" id="MCL6677902.1"/>
    </source>
</evidence>
<feature type="domain" description="Toprim" evidence="12">
    <location>
        <begin position="1"/>
        <end position="114"/>
    </location>
</feature>
<keyword evidence="4" id="KW-0863">Zinc-finger</keyword>
<keyword evidence="15" id="KW-1185">Reference proteome</keyword>
<evidence type="ECO:0000256" key="8">
    <source>
        <dbReference type="ARBA" id="ARBA00023125"/>
    </source>
</evidence>
<evidence type="ECO:0000256" key="6">
    <source>
        <dbReference type="ARBA" id="ARBA00022842"/>
    </source>
</evidence>
<feature type="site" description="Interaction with DNA" evidence="10">
    <location>
        <position position="140"/>
    </location>
</feature>
<dbReference type="NCBIfam" id="TIGR01051">
    <property type="entry name" value="topA_bact"/>
    <property type="match status" value="1"/>
</dbReference>
<feature type="domain" description="Topo IA-type catalytic" evidence="13">
    <location>
        <begin position="130"/>
        <end position="552"/>
    </location>
</feature>
<dbReference type="Gene3D" id="1.10.460.10">
    <property type="entry name" value="Topoisomerase I, domain 2"/>
    <property type="match status" value="1"/>
</dbReference>
<evidence type="ECO:0000259" key="13">
    <source>
        <dbReference type="PROSITE" id="PS52039"/>
    </source>
</evidence>
<keyword evidence="9 10" id="KW-0413">Isomerase</keyword>
<evidence type="ECO:0000256" key="4">
    <source>
        <dbReference type="ARBA" id="ARBA00022771"/>
    </source>
</evidence>
<dbReference type="CDD" id="cd00186">
    <property type="entry name" value="TOP1Ac"/>
    <property type="match status" value="1"/>
</dbReference>
<dbReference type="InterPro" id="IPR013825">
    <property type="entry name" value="Topo_IA_cen_sub2"/>
</dbReference>
<evidence type="ECO:0000256" key="5">
    <source>
        <dbReference type="ARBA" id="ARBA00022833"/>
    </source>
</evidence>
<dbReference type="InterPro" id="IPR025589">
    <property type="entry name" value="Toprim_C_rpt"/>
</dbReference>
<feature type="compositionally biased region" description="Basic residues" evidence="11">
    <location>
        <begin position="810"/>
        <end position="824"/>
    </location>
</feature>
<dbReference type="Pfam" id="PF01131">
    <property type="entry name" value="Topoisom_bac"/>
    <property type="match status" value="1"/>
</dbReference>
<dbReference type="PROSITE" id="PS52039">
    <property type="entry name" value="TOPO_IA_2"/>
    <property type="match status" value="1"/>
</dbReference>
<dbReference type="RefSeq" id="WP_249866888.1">
    <property type="nucleotide sequence ID" value="NZ_JAMGBC010000001.1"/>
</dbReference>
<dbReference type="PANTHER" id="PTHR42785">
    <property type="entry name" value="DNA TOPOISOMERASE, TYPE IA, CORE"/>
    <property type="match status" value="1"/>
</dbReference>
<reference evidence="14" key="1">
    <citation type="submission" date="2022-05" db="EMBL/GenBank/DDBJ databases">
        <authorList>
            <person name="Jo J.-H."/>
            <person name="Im W.-T."/>
        </authorList>
    </citation>
    <scope>NUCLEOTIDE SEQUENCE</scope>
    <source>
        <strain evidence="14">RG327</strain>
    </source>
</reference>
<feature type="site" description="Interaction with DNA" evidence="10">
    <location>
        <position position="141"/>
    </location>
</feature>
<dbReference type="CDD" id="cd03363">
    <property type="entry name" value="TOPRIM_TopoIA_TopoI"/>
    <property type="match status" value="1"/>
</dbReference>
<comment type="similarity">
    <text evidence="2 10">Belongs to the type IA topoisomerase family.</text>
</comment>